<dbReference type="InterPro" id="IPR024520">
    <property type="entry name" value="DUF3558"/>
</dbReference>
<feature type="region of interest" description="Disordered" evidence="1">
    <location>
        <begin position="1"/>
        <end position="39"/>
    </location>
</feature>
<name>A0ABR6BQ09_9PSEU</name>
<dbReference type="EMBL" id="JACJID010000005">
    <property type="protein sequence ID" value="MBA8928990.1"/>
    <property type="molecule type" value="Genomic_DNA"/>
</dbReference>
<gene>
    <name evidence="2" type="ORF">BC739_006208</name>
</gene>
<evidence type="ECO:0000256" key="1">
    <source>
        <dbReference type="SAM" id="MobiDB-lite"/>
    </source>
</evidence>
<proteinExistence type="predicted"/>
<protein>
    <recommendedName>
        <fullName evidence="4">DUF3558 domain-containing protein</fullName>
    </recommendedName>
</protein>
<dbReference type="Pfam" id="PF12079">
    <property type="entry name" value="DUF3558"/>
    <property type="match status" value="1"/>
</dbReference>
<sequence>MITLAGCSSPQPGNPGPTNGSAGTTTSSSAPSVANPLDISKISQDPCTALTAAQLAPYMGDVRKKNNVSENKTISCINHPVDGHKPSISVTFFPDQGGPSGMENGAASFPFNKKVDQIAGYPAYHVSQGSNGPQTGDCQSEAAVSDKAFVTVYAQGSSKDYEHYTDMCTVSDALLTALIGNIKNGG</sequence>
<feature type="compositionally biased region" description="Low complexity" evidence="1">
    <location>
        <begin position="16"/>
        <end position="36"/>
    </location>
</feature>
<comment type="caution">
    <text evidence="2">The sequence shown here is derived from an EMBL/GenBank/DDBJ whole genome shotgun (WGS) entry which is preliminary data.</text>
</comment>
<evidence type="ECO:0008006" key="4">
    <source>
        <dbReference type="Google" id="ProtNLM"/>
    </source>
</evidence>
<accession>A0ABR6BQ09</accession>
<organism evidence="2 3">
    <name type="scientific">Kutzneria viridogrisea</name>
    <dbReference type="NCBI Taxonomy" id="47990"/>
    <lineage>
        <taxon>Bacteria</taxon>
        <taxon>Bacillati</taxon>
        <taxon>Actinomycetota</taxon>
        <taxon>Actinomycetes</taxon>
        <taxon>Pseudonocardiales</taxon>
        <taxon>Pseudonocardiaceae</taxon>
        <taxon>Kutzneria</taxon>
    </lineage>
</organism>
<evidence type="ECO:0000313" key="2">
    <source>
        <dbReference type="EMBL" id="MBA8928990.1"/>
    </source>
</evidence>
<evidence type="ECO:0000313" key="3">
    <source>
        <dbReference type="Proteomes" id="UP000517916"/>
    </source>
</evidence>
<dbReference type="Proteomes" id="UP000517916">
    <property type="component" value="Unassembled WGS sequence"/>
</dbReference>
<dbReference type="RefSeq" id="WP_182839192.1">
    <property type="nucleotide sequence ID" value="NZ_BAAABQ010000022.1"/>
</dbReference>
<feature type="compositionally biased region" description="Polar residues" evidence="1">
    <location>
        <begin position="1"/>
        <end position="11"/>
    </location>
</feature>
<keyword evidence="3" id="KW-1185">Reference proteome</keyword>
<reference evidence="2 3" key="1">
    <citation type="submission" date="2020-08" db="EMBL/GenBank/DDBJ databases">
        <title>Genomic Encyclopedia of Archaeal and Bacterial Type Strains, Phase II (KMG-II): from individual species to whole genera.</title>
        <authorList>
            <person name="Goeker M."/>
        </authorList>
    </citation>
    <scope>NUCLEOTIDE SEQUENCE [LARGE SCALE GENOMIC DNA]</scope>
    <source>
        <strain evidence="2 3">DSM 43850</strain>
    </source>
</reference>